<evidence type="ECO:0000313" key="3">
    <source>
        <dbReference type="Proteomes" id="UP000076798"/>
    </source>
</evidence>
<protein>
    <submittedName>
        <fullName evidence="2">Uncharacterized protein</fullName>
    </submittedName>
</protein>
<sequence>MFTFGNPVPGVTLSKCNPAKYWSSETLELLVDEVRRHHRTQTCHILAIGCVRGNDIIAGNTDRTWTSAQTIQRLVGTPFEGIPVVVSCLTFLDEGNDVGSCLYAGFERTSNLEALKENSSESNPANTRAKFPSDNAGWQNLPGRRTDEVYLRYPFEKSGPLPPGNTVRALLAARAPPRQMVTTSESRIALVTGFLKTSDGSSSERFAGARLSLQDGQEGRGYCKIKLTARQDLCKESKPKALRWIDAGVMTRSGWGENSRYHK</sequence>
<reference evidence="2 3" key="1">
    <citation type="journal article" date="2016" name="Mol. Biol. Evol.">
        <title>Comparative Genomics of Early-Diverging Mushroom-Forming Fungi Provides Insights into the Origins of Lignocellulose Decay Capabilities.</title>
        <authorList>
            <person name="Nagy L.G."/>
            <person name="Riley R."/>
            <person name="Tritt A."/>
            <person name="Adam C."/>
            <person name="Daum C."/>
            <person name="Floudas D."/>
            <person name="Sun H."/>
            <person name="Yadav J.S."/>
            <person name="Pangilinan J."/>
            <person name="Larsson K.H."/>
            <person name="Matsuura K."/>
            <person name="Barry K."/>
            <person name="Labutti K."/>
            <person name="Kuo R."/>
            <person name="Ohm R.A."/>
            <person name="Bhattacharya S.S."/>
            <person name="Shirouzu T."/>
            <person name="Yoshinaga Y."/>
            <person name="Martin F.M."/>
            <person name="Grigoriev I.V."/>
            <person name="Hibbett D.S."/>
        </authorList>
    </citation>
    <scope>NUCLEOTIDE SEQUENCE [LARGE SCALE GENOMIC DNA]</scope>
    <source>
        <strain evidence="2 3">HHB10207 ss-3</strain>
    </source>
</reference>
<dbReference type="EMBL" id="KV428026">
    <property type="protein sequence ID" value="KZT40988.1"/>
    <property type="molecule type" value="Genomic_DNA"/>
</dbReference>
<organism evidence="2 3">
    <name type="scientific">Sistotremastrum suecicum HHB10207 ss-3</name>
    <dbReference type="NCBI Taxonomy" id="1314776"/>
    <lineage>
        <taxon>Eukaryota</taxon>
        <taxon>Fungi</taxon>
        <taxon>Dikarya</taxon>
        <taxon>Basidiomycota</taxon>
        <taxon>Agaricomycotina</taxon>
        <taxon>Agaricomycetes</taxon>
        <taxon>Sistotremastrales</taxon>
        <taxon>Sistotremastraceae</taxon>
        <taxon>Sistotremastrum</taxon>
    </lineage>
</organism>
<accession>A0A166FTM3</accession>
<dbReference type="Proteomes" id="UP000076798">
    <property type="component" value="Unassembled WGS sequence"/>
</dbReference>
<name>A0A166FTM3_9AGAM</name>
<keyword evidence="3" id="KW-1185">Reference proteome</keyword>
<gene>
    <name evidence="2" type="ORF">SISSUDRAFT_1117963</name>
</gene>
<dbReference type="AlphaFoldDB" id="A0A166FTM3"/>
<proteinExistence type="predicted"/>
<feature type="region of interest" description="Disordered" evidence="1">
    <location>
        <begin position="117"/>
        <end position="138"/>
    </location>
</feature>
<evidence type="ECO:0000256" key="1">
    <source>
        <dbReference type="SAM" id="MobiDB-lite"/>
    </source>
</evidence>
<evidence type="ECO:0000313" key="2">
    <source>
        <dbReference type="EMBL" id="KZT40988.1"/>
    </source>
</evidence>